<name>A0A1X7TDA7_AMPQE</name>
<evidence type="ECO:0000313" key="1">
    <source>
        <dbReference type="EnsemblMetazoa" id="Aqu2.1.12447_001"/>
    </source>
</evidence>
<dbReference type="Gene3D" id="4.10.60.10">
    <property type="entry name" value="Zinc finger, CCHC-type"/>
    <property type="match status" value="1"/>
</dbReference>
<dbReference type="OrthoDB" id="6496131at2759"/>
<dbReference type="AlphaFoldDB" id="A0A1X7TDA7"/>
<sequence>MARAVGNLETFDPKRHNFPKYVQRVKLYFTANDIPNARRKLVFLSALGYETYDILANVFDDQDAQTFDTLVARSLAARCRFKADALDETLCDRFVCGLFKEFIRSRLLTEVDDLPFDRAVEIAMTLEDSRRTAQLMQQWEPRKQSVQCYRCGGSHSPATCWFLKEKCHSWGKLGHISKVCRSSKAKDTKAKSQPKAQRTTLKSTHAIAEGPINSPNIEDSEEVFMVRSLTSRVAPTPVTVIVITSKGQVVMEQGTI</sequence>
<dbReference type="STRING" id="400682.A0A1X7TDA7"/>
<protein>
    <recommendedName>
        <fullName evidence="2">CCHC-type domain-containing protein</fullName>
    </recommendedName>
</protein>
<dbReference type="EnsemblMetazoa" id="Aqu2.1.12447_001">
    <property type="protein sequence ID" value="Aqu2.1.12447_001"/>
    <property type="gene ID" value="Aqu2.1.12447"/>
</dbReference>
<organism evidence="1">
    <name type="scientific">Amphimedon queenslandica</name>
    <name type="common">Sponge</name>
    <dbReference type="NCBI Taxonomy" id="400682"/>
    <lineage>
        <taxon>Eukaryota</taxon>
        <taxon>Metazoa</taxon>
        <taxon>Porifera</taxon>
        <taxon>Demospongiae</taxon>
        <taxon>Heteroscleromorpha</taxon>
        <taxon>Haplosclerida</taxon>
        <taxon>Niphatidae</taxon>
        <taxon>Amphimedon</taxon>
    </lineage>
</organism>
<accession>A0A1X7TDA7</accession>
<dbReference type="InParanoid" id="A0A1X7TDA7"/>
<evidence type="ECO:0008006" key="2">
    <source>
        <dbReference type="Google" id="ProtNLM"/>
    </source>
</evidence>
<proteinExistence type="predicted"/>
<reference evidence="1" key="1">
    <citation type="submission" date="2017-05" db="UniProtKB">
        <authorList>
            <consortium name="EnsemblMetazoa"/>
        </authorList>
    </citation>
    <scope>IDENTIFICATION</scope>
</reference>